<gene>
    <name evidence="4" type="ORF">BDY21DRAFT_423326</name>
</gene>
<feature type="compositionally biased region" description="Pro residues" evidence="2">
    <location>
        <begin position="16"/>
        <end position="27"/>
    </location>
</feature>
<dbReference type="EMBL" id="MU001688">
    <property type="protein sequence ID" value="KAF2455192.1"/>
    <property type="molecule type" value="Genomic_DNA"/>
</dbReference>
<dbReference type="AlphaFoldDB" id="A0A6A6NUS7"/>
<dbReference type="InterPro" id="IPR051477">
    <property type="entry name" value="Expansin_CellWall"/>
</dbReference>
<evidence type="ECO:0000313" key="4">
    <source>
        <dbReference type="EMBL" id="KAF2455192.1"/>
    </source>
</evidence>
<proteinExistence type="predicted"/>
<dbReference type="PANTHER" id="PTHR31836">
    <property type="match status" value="1"/>
</dbReference>
<dbReference type="OrthoDB" id="623670at2759"/>
<feature type="region of interest" description="Disordered" evidence="2">
    <location>
        <begin position="1"/>
        <end position="27"/>
    </location>
</feature>
<reference evidence="4" key="1">
    <citation type="journal article" date="2020" name="Stud. Mycol.">
        <title>101 Dothideomycetes genomes: a test case for predicting lifestyles and emergence of pathogens.</title>
        <authorList>
            <person name="Haridas S."/>
            <person name="Albert R."/>
            <person name="Binder M."/>
            <person name="Bloem J."/>
            <person name="Labutti K."/>
            <person name="Salamov A."/>
            <person name="Andreopoulos B."/>
            <person name="Baker S."/>
            <person name="Barry K."/>
            <person name="Bills G."/>
            <person name="Bluhm B."/>
            <person name="Cannon C."/>
            <person name="Castanera R."/>
            <person name="Culley D."/>
            <person name="Daum C."/>
            <person name="Ezra D."/>
            <person name="Gonzalez J."/>
            <person name="Henrissat B."/>
            <person name="Kuo A."/>
            <person name="Liang C."/>
            <person name="Lipzen A."/>
            <person name="Lutzoni F."/>
            <person name="Magnuson J."/>
            <person name="Mondo S."/>
            <person name="Nolan M."/>
            <person name="Ohm R."/>
            <person name="Pangilinan J."/>
            <person name="Park H.-J."/>
            <person name="Ramirez L."/>
            <person name="Alfaro M."/>
            <person name="Sun H."/>
            <person name="Tritt A."/>
            <person name="Yoshinaga Y."/>
            <person name="Zwiers L.-H."/>
            <person name="Turgeon B."/>
            <person name="Goodwin S."/>
            <person name="Spatafora J."/>
            <person name="Crous P."/>
            <person name="Grigoriev I."/>
        </authorList>
    </citation>
    <scope>NUCLEOTIDE SEQUENCE</scope>
    <source>
        <strain evidence="4">ATCC 16933</strain>
    </source>
</reference>
<dbReference type="Gene3D" id="2.40.40.10">
    <property type="entry name" value="RlpA-like domain"/>
    <property type="match status" value="1"/>
</dbReference>
<accession>A0A6A6NUS7</accession>
<keyword evidence="3" id="KW-0472">Membrane</keyword>
<sequence length="219" mass="22917">MASLPTAPGTSQPRAQAPPLPPKAPPEKPAYIIEWEVPEGSSAKSATSSLRNALLATFDRVFPPYRTYFGRSRRTFLVIMVAIFAALLGLVIGLAVGLPGNCPAPSPPSAAPSDNTTPGTIISGEMTYYSPGVGACGQTHGAADLVVATSHARWTAANPNADPECGRRVRVQRGGASVELVVVDKCTGCAVDNVDVSPTAFQQLGDLAEGRVNVEWSYR</sequence>
<evidence type="ECO:0000256" key="1">
    <source>
        <dbReference type="ARBA" id="ARBA00022729"/>
    </source>
</evidence>
<dbReference type="PANTHER" id="PTHR31836:SF28">
    <property type="entry name" value="SRCR DOMAIN-CONTAINING PROTEIN-RELATED"/>
    <property type="match status" value="1"/>
</dbReference>
<evidence type="ECO:0000313" key="5">
    <source>
        <dbReference type="Proteomes" id="UP000799766"/>
    </source>
</evidence>
<name>A0A6A6NUS7_9PEZI</name>
<evidence type="ECO:0000256" key="3">
    <source>
        <dbReference type="SAM" id="Phobius"/>
    </source>
</evidence>
<organism evidence="4 5">
    <name type="scientific">Lineolata rhizophorae</name>
    <dbReference type="NCBI Taxonomy" id="578093"/>
    <lineage>
        <taxon>Eukaryota</taxon>
        <taxon>Fungi</taxon>
        <taxon>Dikarya</taxon>
        <taxon>Ascomycota</taxon>
        <taxon>Pezizomycotina</taxon>
        <taxon>Dothideomycetes</taxon>
        <taxon>Dothideomycetes incertae sedis</taxon>
        <taxon>Lineolatales</taxon>
        <taxon>Lineolataceae</taxon>
        <taxon>Lineolata</taxon>
    </lineage>
</organism>
<keyword evidence="3" id="KW-1133">Transmembrane helix</keyword>
<dbReference type="CDD" id="cd22191">
    <property type="entry name" value="DPBB_RlpA_EXP_N-like"/>
    <property type="match status" value="1"/>
</dbReference>
<keyword evidence="5" id="KW-1185">Reference proteome</keyword>
<keyword evidence="3" id="KW-0812">Transmembrane</keyword>
<protein>
    <submittedName>
        <fullName evidence="4">RlpA-like double-psi beta-barrel-protein domain-containing protein-containing protein</fullName>
    </submittedName>
</protein>
<dbReference type="InterPro" id="IPR036908">
    <property type="entry name" value="RlpA-like_sf"/>
</dbReference>
<dbReference type="SUPFAM" id="SSF50685">
    <property type="entry name" value="Barwin-like endoglucanases"/>
    <property type="match status" value="1"/>
</dbReference>
<feature type="transmembrane region" description="Helical" evidence="3">
    <location>
        <begin position="76"/>
        <end position="98"/>
    </location>
</feature>
<evidence type="ECO:0000256" key="2">
    <source>
        <dbReference type="SAM" id="MobiDB-lite"/>
    </source>
</evidence>
<dbReference type="Proteomes" id="UP000799766">
    <property type="component" value="Unassembled WGS sequence"/>
</dbReference>
<keyword evidence="1" id="KW-0732">Signal</keyword>